<gene>
    <name evidence="3" type="ORF">GSTENG00012852001</name>
</gene>
<dbReference type="KEGG" id="tng:GSTEN00012852G001"/>
<name>Q4STN7_TETNG</name>
<feature type="compositionally biased region" description="Polar residues" evidence="1">
    <location>
        <begin position="103"/>
        <end position="113"/>
    </location>
</feature>
<evidence type="ECO:0000256" key="2">
    <source>
        <dbReference type="SAM" id="Phobius"/>
    </source>
</evidence>
<keyword evidence="2" id="KW-0472">Membrane</keyword>
<dbReference type="EMBL" id="CAAE01014136">
    <property type="protein sequence ID" value="CAF95995.1"/>
    <property type="molecule type" value="Genomic_DNA"/>
</dbReference>
<keyword evidence="2" id="KW-0812">Transmembrane</keyword>
<organism evidence="3">
    <name type="scientific">Tetraodon nigroviridis</name>
    <name type="common">Spotted green pufferfish</name>
    <name type="synonym">Chelonodon nigroviridis</name>
    <dbReference type="NCBI Taxonomy" id="99883"/>
    <lineage>
        <taxon>Eukaryota</taxon>
        <taxon>Metazoa</taxon>
        <taxon>Chordata</taxon>
        <taxon>Craniata</taxon>
        <taxon>Vertebrata</taxon>
        <taxon>Euteleostomi</taxon>
        <taxon>Actinopterygii</taxon>
        <taxon>Neopterygii</taxon>
        <taxon>Teleostei</taxon>
        <taxon>Neoteleostei</taxon>
        <taxon>Acanthomorphata</taxon>
        <taxon>Eupercaria</taxon>
        <taxon>Tetraodontiformes</taxon>
        <taxon>Tetradontoidea</taxon>
        <taxon>Tetraodontidae</taxon>
        <taxon>Tetraodon</taxon>
    </lineage>
</organism>
<feature type="transmembrane region" description="Helical" evidence="2">
    <location>
        <begin position="180"/>
        <end position="199"/>
    </location>
</feature>
<reference evidence="3" key="2">
    <citation type="submission" date="2004-02" db="EMBL/GenBank/DDBJ databases">
        <authorList>
            <consortium name="Genoscope"/>
            <consortium name="Whitehead Institute Centre for Genome Research"/>
        </authorList>
    </citation>
    <scope>NUCLEOTIDE SEQUENCE</scope>
</reference>
<proteinExistence type="predicted"/>
<protein>
    <submittedName>
        <fullName evidence="3">(spotted green pufferfish) hypothetical protein</fullName>
    </submittedName>
</protein>
<feature type="region of interest" description="Disordered" evidence="1">
    <location>
        <begin position="34"/>
        <end position="59"/>
    </location>
</feature>
<feature type="region of interest" description="Disordered" evidence="1">
    <location>
        <begin position="94"/>
        <end position="117"/>
    </location>
</feature>
<comment type="caution">
    <text evidence="3">The sequence shown here is derived from an EMBL/GenBank/DDBJ whole genome shotgun (WGS) entry which is preliminary data.</text>
</comment>
<accession>Q4STN7</accession>
<evidence type="ECO:0000256" key="1">
    <source>
        <dbReference type="SAM" id="MobiDB-lite"/>
    </source>
</evidence>
<dbReference type="AlphaFoldDB" id="Q4STN7"/>
<feature type="compositionally biased region" description="Polar residues" evidence="1">
    <location>
        <begin position="39"/>
        <end position="50"/>
    </location>
</feature>
<reference evidence="3" key="1">
    <citation type="journal article" date="2004" name="Nature">
        <title>Genome duplication in the teleost fish Tetraodon nigroviridis reveals the early vertebrate proto-karyotype.</title>
        <authorList>
            <person name="Jaillon O."/>
            <person name="Aury J.-M."/>
            <person name="Brunet F."/>
            <person name="Petit J.-L."/>
            <person name="Stange-Thomann N."/>
            <person name="Mauceli E."/>
            <person name="Bouneau L."/>
            <person name="Fischer C."/>
            <person name="Ozouf-Costaz C."/>
            <person name="Bernot A."/>
            <person name="Nicaud S."/>
            <person name="Jaffe D."/>
            <person name="Fisher S."/>
            <person name="Lutfalla G."/>
            <person name="Dossat C."/>
            <person name="Segurens B."/>
            <person name="Dasilva C."/>
            <person name="Salanoubat M."/>
            <person name="Levy M."/>
            <person name="Boudet N."/>
            <person name="Castellano S."/>
            <person name="Anthouard V."/>
            <person name="Jubin C."/>
            <person name="Castelli V."/>
            <person name="Katinka M."/>
            <person name="Vacherie B."/>
            <person name="Biemont C."/>
            <person name="Skalli Z."/>
            <person name="Cattolico L."/>
            <person name="Poulain J."/>
            <person name="De Berardinis V."/>
            <person name="Cruaud C."/>
            <person name="Duprat S."/>
            <person name="Brottier P."/>
            <person name="Coutanceau J.-P."/>
            <person name="Gouzy J."/>
            <person name="Parra G."/>
            <person name="Lardier G."/>
            <person name="Chapple C."/>
            <person name="McKernan K.J."/>
            <person name="McEwan P."/>
            <person name="Bosak S."/>
            <person name="Kellis M."/>
            <person name="Volff J.-N."/>
            <person name="Guigo R."/>
            <person name="Zody M.C."/>
            <person name="Mesirov J."/>
            <person name="Lindblad-Toh K."/>
            <person name="Birren B."/>
            <person name="Nusbaum C."/>
            <person name="Kahn D."/>
            <person name="Robinson-Rechavi M."/>
            <person name="Laudet V."/>
            <person name="Schachter V."/>
            <person name="Quetier F."/>
            <person name="Saurin W."/>
            <person name="Scarpelli C."/>
            <person name="Wincker P."/>
            <person name="Lander E.S."/>
            <person name="Weissenbach J."/>
            <person name="Roest Crollius H."/>
        </authorList>
    </citation>
    <scope>NUCLEOTIDE SEQUENCE [LARGE SCALE GENOMIC DNA]</scope>
</reference>
<sequence length="204" mass="22727">MKCTPVIASRKIPRSKWEGKPMLVMKISKRKRCQRCKDTTPNCSPLSSSSTEKEIPADSGLVSEANRLQDHRQSEGSQTNAANETETTKIWASQVNLGEEDSSGTAETNQSSAMEKEENNICGATIQLLPTDDKKWNKRFSMVFSKTSKTEKETKAEMKTETNMTGEAGEKKSKKWFQRIFSSVTSVIPCLVLCCIVPAHRDVS</sequence>
<keyword evidence="2" id="KW-1133">Transmembrane helix</keyword>
<evidence type="ECO:0000313" key="3">
    <source>
        <dbReference type="EMBL" id="CAF95995.1"/>
    </source>
</evidence>